<evidence type="ECO:0000313" key="1">
    <source>
        <dbReference type="EMBL" id="MBX43506.1"/>
    </source>
</evidence>
<sequence length="20" mass="2391">MGFNTFQFILIFNQVKQSDI</sequence>
<reference evidence="1" key="1">
    <citation type="submission" date="2018-02" db="EMBL/GenBank/DDBJ databases">
        <title>Rhizophora mucronata_Transcriptome.</title>
        <authorList>
            <person name="Meera S.P."/>
            <person name="Sreeshan A."/>
            <person name="Augustine A."/>
        </authorList>
    </citation>
    <scope>NUCLEOTIDE SEQUENCE</scope>
    <source>
        <tissue evidence="1">Leaf</tissue>
    </source>
</reference>
<dbReference type="EMBL" id="GGEC01063022">
    <property type="protein sequence ID" value="MBX43506.1"/>
    <property type="molecule type" value="Transcribed_RNA"/>
</dbReference>
<protein>
    <submittedName>
        <fullName evidence="1">Uncharacterized protein</fullName>
    </submittedName>
</protein>
<proteinExistence type="predicted"/>
<name>A0A2P2NM03_RHIMU</name>
<organism evidence="1">
    <name type="scientific">Rhizophora mucronata</name>
    <name type="common">Asiatic mangrove</name>
    <dbReference type="NCBI Taxonomy" id="61149"/>
    <lineage>
        <taxon>Eukaryota</taxon>
        <taxon>Viridiplantae</taxon>
        <taxon>Streptophyta</taxon>
        <taxon>Embryophyta</taxon>
        <taxon>Tracheophyta</taxon>
        <taxon>Spermatophyta</taxon>
        <taxon>Magnoliopsida</taxon>
        <taxon>eudicotyledons</taxon>
        <taxon>Gunneridae</taxon>
        <taxon>Pentapetalae</taxon>
        <taxon>rosids</taxon>
        <taxon>fabids</taxon>
        <taxon>Malpighiales</taxon>
        <taxon>Rhizophoraceae</taxon>
        <taxon>Rhizophora</taxon>
    </lineage>
</organism>
<accession>A0A2P2NM03</accession>
<dbReference type="AlphaFoldDB" id="A0A2P2NM03"/>